<keyword evidence="5" id="KW-0539">Nucleus</keyword>
<evidence type="ECO:0000256" key="4">
    <source>
        <dbReference type="ARBA" id="ARBA00022833"/>
    </source>
</evidence>
<evidence type="ECO:0000256" key="2">
    <source>
        <dbReference type="ARBA" id="ARBA00022723"/>
    </source>
</evidence>
<feature type="compositionally biased region" description="Polar residues" evidence="6">
    <location>
        <begin position="59"/>
        <end position="72"/>
    </location>
</feature>
<dbReference type="RefSeq" id="XP_065665282.1">
    <property type="nucleotide sequence ID" value="XM_065809210.1"/>
</dbReference>
<evidence type="ECO:0000256" key="6">
    <source>
        <dbReference type="SAM" id="MobiDB-lite"/>
    </source>
</evidence>
<reference evidence="8" key="1">
    <citation type="submission" date="2025-08" db="UniProtKB">
        <authorList>
            <consortium name="RefSeq"/>
        </authorList>
    </citation>
    <scope>IDENTIFICATION</scope>
</reference>
<feature type="region of interest" description="Disordered" evidence="6">
    <location>
        <begin position="38"/>
        <end position="75"/>
    </location>
</feature>
<evidence type="ECO:0000256" key="5">
    <source>
        <dbReference type="ARBA" id="ARBA00023242"/>
    </source>
</evidence>
<dbReference type="PANTHER" id="PTHR46481:SF10">
    <property type="entry name" value="ZINC FINGER BED DOMAIN-CONTAINING PROTEIN 39"/>
    <property type="match status" value="1"/>
</dbReference>
<organism evidence="7 8">
    <name type="scientific">Hydra vulgaris</name>
    <name type="common">Hydra</name>
    <name type="synonym">Hydra attenuata</name>
    <dbReference type="NCBI Taxonomy" id="6087"/>
    <lineage>
        <taxon>Eukaryota</taxon>
        <taxon>Metazoa</taxon>
        <taxon>Cnidaria</taxon>
        <taxon>Hydrozoa</taxon>
        <taxon>Hydroidolina</taxon>
        <taxon>Anthoathecata</taxon>
        <taxon>Aplanulata</taxon>
        <taxon>Hydridae</taxon>
        <taxon>Hydra</taxon>
    </lineage>
</organism>
<keyword evidence="4" id="KW-0862">Zinc</keyword>
<sequence length="221" mass="24815">MSKHLGSQHPIQAKAYLKAKNDKVVQLAADREEVEKELDRSSSLRGFFPATTTSKKRVNNLSKKSPPSSQQGGHEKLQVTLDEYVKITKWDSQSICQLDFDTVLTLAYIMSNLPFNIVETPGMKLLLNYLAPKPIIKTPKILATTKLDMIHHNVEKAITNQLEEEVPECVSVAFTSDGWTAKNGDPFESLTLHYINSDWKVGTELENRVGKVQFGLPDSFK</sequence>
<gene>
    <name evidence="8" type="primary">LOC105846379</name>
</gene>
<evidence type="ECO:0000313" key="8">
    <source>
        <dbReference type="RefSeq" id="XP_065665282.1"/>
    </source>
</evidence>
<evidence type="ECO:0000256" key="1">
    <source>
        <dbReference type="ARBA" id="ARBA00004123"/>
    </source>
</evidence>
<name>A0ABM4CTP8_HYDVU</name>
<keyword evidence="3" id="KW-0863">Zinc-finger</keyword>
<comment type="subcellular location">
    <subcellularLocation>
        <location evidence="1">Nucleus</location>
    </subcellularLocation>
</comment>
<dbReference type="PANTHER" id="PTHR46481">
    <property type="entry name" value="ZINC FINGER BED DOMAIN-CONTAINING PROTEIN 4"/>
    <property type="match status" value="1"/>
</dbReference>
<protein>
    <submittedName>
        <fullName evidence="8">Uncharacterized protein LOC105846379 isoform X2</fullName>
    </submittedName>
</protein>
<keyword evidence="2" id="KW-0479">Metal-binding</keyword>
<evidence type="ECO:0000313" key="7">
    <source>
        <dbReference type="Proteomes" id="UP001652625"/>
    </source>
</evidence>
<dbReference type="InterPro" id="IPR052035">
    <property type="entry name" value="ZnF_BED_domain_contain"/>
</dbReference>
<proteinExistence type="predicted"/>
<evidence type="ECO:0000256" key="3">
    <source>
        <dbReference type="ARBA" id="ARBA00022771"/>
    </source>
</evidence>
<dbReference type="GeneID" id="105846379"/>
<dbReference type="Proteomes" id="UP001652625">
    <property type="component" value="Chromosome 11"/>
</dbReference>
<accession>A0ABM4CTP8</accession>
<keyword evidence="7" id="KW-1185">Reference proteome</keyword>